<dbReference type="EMBL" id="BJXJ01000020">
    <property type="protein sequence ID" value="GEM76111.1"/>
    <property type="molecule type" value="Genomic_DNA"/>
</dbReference>
<accession>A0A511QFQ1</accession>
<comment type="caution">
    <text evidence="1">The sequence shown here is derived from an EMBL/GenBank/DDBJ whole genome shotgun (WGS) entry which is preliminary data.</text>
</comment>
<organism evidence="1 2">
    <name type="scientific">Vibrio sagamiensis NBRC 104589</name>
    <dbReference type="NCBI Taxonomy" id="1219064"/>
    <lineage>
        <taxon>Bacteria</taxon>
        <taxon>Pseudomonadati</taxon>
        <taxon>Pseudomonadota</taxon>
        <taxon>Gammaproteobacteria</taxon>
        <taxon>Vibrionales</taxon>
        <taxon>Vibrionaceae</taxon>
        <taxon>Vibrio</taxon>
    </lineage>
</organism>
<keyword evidence="2" id="KW-1185">Reference proteome</keyword>
<proteinExistence type="predicted"/>
<dbReference type="Proteomes" id="UP000321922">
    <property type="component" value="Unassembled WGS sequence"/>
</dbReference>
<reference evidence="1 2" key="1">
    <citation type="submission" date="2019-07" db="EMBL/GenBank/DDBJ databases">
        <title>Whole genome shotgun sequence of Vibrio sagamiensis NBRC 104589.</title>
        <authorList>
            <person name="Hosoyama A."/>
            <person name="Uohara A."/>
            <person name="Ohji S."/>
            <person name="Ichikawa N."/>
        </authorList>
    </citation>
    <scope>NUCLEOTIDE SEQUENCE [LARGE SCALE GENOMIC DNA]</scope>
    <source>
        <strain evidence="1 2">NBRC 104589</strain>
    </source>
</reference>
<dbReference type="OrthoDB" id="9920170at2"/>
<dbReference type="RefSeq" id="WP_039982238.1">
    <property type="nucleotide sequence ID" value="NZ_BAOJ01000098.1"/>
</dbReference>
<dbReference type="AlphaFoldDB" id="A0A511QFQ1"/>
<evidence type="ECO:0000313" key="1">
    <source>
        <dbReference type="EMBL" id="GEM76111.1"/>
    </source>
</evidence>
<protein>
    <submittedName>
        <fullName evidence="1">Uncharacterized protein</fullName>
    </submittedName>
</protein>
<sequence>MMKYTIKKIGITLIIIIYPTFVFGALELNNRGLEKGKVTGLKVKYESCSVYQGKKKLEGNVIYCNKVDNLTVIYPSEKCNTISNYQMLSGESYLTQFRFACEQYIEAGISASVLSKVK</sequence>
<evidence type="ECO:0000313" key="2">
    <source>
        <dbReference type="Proteomes" id="UP000321922"/>
    </source>
</evidence>
<gene>
    <name evidence="1" type="ORF">VSA01S_22230</name>
</gene>
<name>A0A511QFQ1_9VIBR</name>